<evidence type="ECO:0000256" key="10">
    <source>
        <dbReference type="ARBA" id="ARBA00022833"/>
    </source>
</evidence>
<dbReference type="SUPFAM" id="SSF82708">
    <property type="entry name" value="R3H domain"/>
    <property type="match status" value="1"/>
</dbReference>
<dbReference type="InterPro" id="IPR001374">
    <property type="entry name" value="R3H_dom"/>
</dbReference>
<keyword evidence="7" id="KW-0677">Repeat</keyword>
<dbReference type="Pfam" id="PF01424">
    <property type="entry name" value="R3H"/>
    <property type="match status" value="1"/>
</dbReference>
<keyword evidence="4" id="KW-0597">Phosphoprotein</keyword>
<evidence type="ECO:0000256" key="13">
    <source>
        <dbReference type="ARBA" id="ARBA00023163"/>
    </source>
</evidence>
<evidence type="ECO:0000256" key="11">
    <source>
        <dbReference type="ARBA" id="ARBA00023015"/>
    </source>
</evidence>
<dbReference type="CDD" id="cd06008">
    <property type="entry name" value="NF-X1-zinc-finger"/>
    <property type="match status" value="2"/>
</dbReference>
<feature type="non-terminal residue" evidence="20">
    <location>
        <position position="617"/>
    </location>
</feature>
<keyword evidence="14" id="KW-0539">Nucleus</keyword>
<accession>A0A212CMA7</accession>
<dbReference type="Pfam" id="PF01422">
    <property type="entry name" value="zf-NF-X1"/>
    <property type="match status" value="3"/>
</dbReference>
<evidence type="ECO:0000256" key="6">
    <source>
        <dbReference type="ARBA" id="ARBA00022723"/>
    </source>
</evidence>
<dbReference type="GO" id="GO:0016020">
    <property type="term" value="C:membrane"/>
    <property type="evidence" value="ECO:0007669"/>
    <property type="project" value="InterPro"/>
</dbReference>
<keyword evidence="18" id="KW-0472">Membrane</keyword>
<dbReference type="PANTHER" id="PTHR12360:SF12">
    <property type="entry name" value="TRANSCRIPTIONAL REPRESSOR NF-X1"/>
    <property type="match status" value="1"/>
</dbReference>
<dbReference type="GO" id="GO:0005634">
    <property type="term" value="C:nucleus"/>
    <property type="evidence" value="ECO:0007669"/>
    <property type="project" value="UniProtKB-SubCell"/>
</dbReference>
<dbReference type="InterPro" id="IPR036867">
    <property type="entry name" value="R3H_dom_sf"/>
</dbReference>
<evidence type="ECO:0000256" key="8">
    <source>
        <dbReference type="ARBA" id="ARBA00022771"/>
    </source>
</evidence>
<dbReference type="AlphaFoldDB" id="A0A212CMA7"/>
<keyword evidence="21" id="KW-1185">Reference proteome</keyword>
<dbReference type="GO" id="GO:0000981">
    <property type="term" value="F:DNA-binding transcription factor activity, RNA polymerase II-specific"/>
    <property type="evidence" value="ECO:0007669"/>
    <property type="project" value="TreeGrafter"/>
</dbReference>
<dbReference type="GO" id="GO:0033617">
    <property type="term" value="P:mitochondrial respiratory chain complex IV assembly"/>
    <property type="evidence" value="ECO:0007669"/>
    <property type="project" value="InterPro"/>
</dbReference>
<dbReference type="Pfam" id="PF15061">
    <property type="entry name" value="MITRAC7_Phoenixin"/>
    <property type="match status" value="1"/>
</dbReference>
<evidence type="ECO:0000256" key="9">
    <source>
        <dbReference type="ARBA" id="ARBA00022786"/>
    </source>
</evidence>
<dbReference type="GO" id="GO:0005739">
    <property type="term" value="C:mitochondrion"/>
    <property type="evidence" value="ECO:0007669"/>
    <property type="project" value="GOC"/>
</dbReference>
<dbReference type="SMART" id="SM00393">
    <property type="entry name" value="R3H"/>
    <property type="match status" value="1"/>
</dbReference>
<reference evidence="20 21" key="1">
    <citation type="journal article" date="2018" name="Mol. Genet. Genomics">
        <title>The red deer Cervus elaphus genome CerEla1.0: sequencing, annotating, genes, and chromosomes.</title>
        <authorList>
            <person name="Bana N.A."/>
            <person name="Nyiri A."/>
            <person name="Nagy J."/>
            <person name="Frank K."/>
            <person name="Nagy T."/>
            <person name="Steger V."/>
            <person name="Schiller M."/>
            <person name="Lakatos P."/>
            <person name="Sugar L."/>
            <person name="Horn P."/>
            <person name="Barta E."/>
            <person name="Orosz L."/>
        </authorList>
    </citation>
    <scope>NUCLEOTIDE SEQUENCE [LARGE SCALE GENOMIC DNA]</scope>
    <source>
        <strain evidence="20">Hungarian</strain>
    </source>
</reference>
<dbReference type="Proteomes" id="UP000242450">
    <property type="component" value="Chromosome 16"/>
</dbReference>
<dbReference type="GO" id="GO:0016740">
    <property type="term" value="F:transferase activity"/>
    <property type="evidence" value="ECO:0007669"/>
    <property type="project" value="UniProtKB-KW"/>
</dbReference>
<keyword evidence="12" id="KW-0238">DNA-binding</keyword>
<name>A0A212CMA7_CEREH</name>
<dbReference type="OrthoDB" id="6512771at2759"/>
<dbReference type="CDD" id="cd02643">
    <property type="entry name" value="R3H_NF-X1"/>
    <property type="match status" value="1"/>
</dbReference>
<evidence type="ECO:0000256" key="5">
    <source>
        <dbReference type="ARBA" id="ARBA00022679"/>
    </source>
</evidence>
<keyword evidence="5" id="KW-0808">Transferase</keyword>
<evidence type="ECO:0000259" key="19">
    <source>
        <dbReference type="PROSITE" id="PS51061"/>
    </source>
</evidence>
<keyword evidence="3" id="KW-0678">Repressor</keyword>
<evidence type="ECO:0000256" key="12">
    <source>
        <dbReference type="ARBA" id="ARBA00023125"/>
    </source>
</evidence>
<feature type="transmembrane region" description="Helical" evidence="18">
    <location>
        <begin position="90"/>
        <end position="109"/>
    </location>
</feature>
<gene>
    <name evidence="20" type="ORF">Celaphus_00017095</name>
</gene>
<evidence type="ECO:0000256" key="7">
    <source>
        <dbReference type="ARBA" id="ARBA00022737"/>
    </source>
</evidence>
<dbReference type="InterPro" id="IPR000967">
    <property type="entry name" value="Znf_NFX1"/>
</dbReference>
<dbReference type="PROSITE" id="PS51061">
    <property type="entry name" value="R3H"/>
    <property type="match status" value="1"/>
</dbReference>
<comment type="subcellular location">
    <subcellularLocation>
        <location evidence="1">Nucleus</location>
    </subcellularLocation>
</comment>
<dbReference type="Gene3D" id="3.30.1370.50">
    <property type="entry name" value="R3H-like domain"/>
    <property type="match status" value="1"/>
</dbReference>
<dbReference type="SMART" id="SM00438">
    <property type="entry name" value="ZnF_NFX"/>
    <property type="match status" value="5"/>
</dbReference>
<evidence type="ECO:0000256" key="17">
    <source>
        <dbReference type="SAM" id="MobiDB-lite"/>
    </source>
</evidence>
<evidence type="ECO:0000313" key="21">
    <source>
        <dbReference type="Proteomes" id="UP000242450"/>
    </source>
</evidence>
<dbReference type="InterPro" id="IPR034078">
    <property type="entry name" value="NFX1_fam"/>
</dbReference>
<keyword evidence="13" id="KW-0804">Transcription</keyword>
<dbReference type="GO" id="GO:0000977">
    <property type="term" value="F:RNA polymerase II transcription regulatory region sequence-specific DNA binding"/>
    <property type="evidence" value="ECO:0007669"/>
    <property type="project" value="TreeGrafter"/>
</dbReference>
<feature type="domain" description="R3H" evidence="19">
    <location>
        <begin position="492"/>
        <end position="560"/>
    </location>
</feature>
<dbReference type="FunFam" id="3.30.1370.50:FF:000003">
    <property type="entry name" value="Transcriptional repressor NF-X1 isoform 1"/>
    <property type="match status" value="1"/>
</dbReference>
<feature type="non-terminal residue" evidence="20">
    <location>
        <position position="1"/>
    </location>
</feature>
<evidence type="ECO:0000256" key="3">
    <source>
        <dbReference type="ARBA" id="ARBA00022491"/>
    </source>
</evidence>
<comment type="caution">
    <text evidence="20">The sequence shown here is derived from an EMBL/GenBank/DDBJ whole genome shotgun (WGS) entry which is preliminary data.</text>
</comment>
<keyword evidence="10" id="KW-0862">Zinc</keyword>
<sequence length="617" mass="68366">KVRNPEWSRNEIPHSCGEVCRRKQPGQDCPHSCNLHTVRCGQAVSVHCSNPCDSILNCGQHHCAELCHGGPCQPCRVILNQAMSWNLRTALIFGGFISLIGVTFYPIYFRSLMRLEEYKKEQAINRAVCYCGSTSRDVLCGTDMGKSDGFGDFGCLKICGKYATLSPARRAHGFPRWCAIALVGKPLSASCWNLEAVVGRHAWILCLHVEKCAASLCLISFIPVKSSVMKETVDHALAHQLFPADALSEQRCEEPCHRGNCQTCWQASFDELTCHCGASVIYPPVPCGTRPPECTQTCARVHECDHPVYHSCHSEDKCPPCTFLTQKWCMGKHELRSNIPCHLVDISCGLPCGATLPCGMHRCQRLCHKGECLGDEVCKQPCTSSRADCGHPCMAPCHLSLPCPVTACKAKCLSSLSFLYFRIAAISMASKITDMQLGDSVEISKLITKKEIHQARRLAEAFHISDDSDPFNVRSSGSKFSDSLKEDARKDLKFVSDIEKEMEALVEAVNKGKISKKSHCFPPMNRDHRRIIHDLAQVYGLESVSYDSEPKRNVVVTAVRGKSICPPTTLTGVLEKENQSRPPPPIAHHRQTDKNPGNSNLQKIAKEPVIDYFDVQD</sequence>
<dbReference type="EMBL" id="MKHE01000016">
    <property type="protein sequence ID" value="OWK07168.1"/>
    <property type="molecule type" value="Genomic_DNA"/>
</dbReference>
<evidence type="ECO:0000256" key="14">
    <source>
        <dbReference type="ARBA" id="ARBA00023242"/>
    </source>
</evidence>
<dbReference type="PANTHER" id="PTHR12360">
    <property type="entry name" value="NUCLEAR TRANSCRIPTION FACTOR, X-BOX BINDING 1 NFX1"/>
    <property type="match status" value="1"/>
</dbReference>
<organism evidence="20 21">
    <name type="scientific">Cervus elaphus hippelaphus</name>
    <name type="common">European red deer</name>
    <dbReference type="NCBI Taxonomy" id="46360"/>
    <lineage>
        <taxon>Eukaryota</taxon>
        <taxon>Metazoa</taxon>
        <taxon>Chordata</taxon>
        <taxon>Craniata</taxon>
        <taxon>Vertebrata</taxon>
        <taxon>Euteleostomi</taxon>
        <taxon>Mammalia</taxon>
        <taxon>Eutheria</taxon>
        <taxon>Laurasiatheria</taxon>
        <taxon>Artiodactyla</taxon>
        <taxon>Ruminantia</taxon>
        <taxon>Pecora</taxon>
        <taxon>Cervidae</taxon>
        <taxon>Cervinae</taxon>
        <taxon>Cervus</taxon>
    </lineage>
</organism>
<keyword evidence="6" id="KW-0479">Metal-binding</keyword>
<evidence type="ECO:0000313" key="20">
    <source>
        <dbReference type="EMBL" id="OWK07168.1"/>
    </source>
</evidence>
<evidence type="ECO:0000256" key="2">
    <source>
        <dbReference type="ARBA" id="ARBA00007269"/>
    </source>
</evidence>
<evidence type="ECO:0000256" key="15">
    <source>
        <dbReference type="ARBA" id="ARBA00072498"/>
    </source>
</evidence>
<evidence type="ECO:0000256" key="1">
    <source>
        <dbReference type="ARBA" id="ARBA00004123"/>
    </source>
</evidence>
<keyword evidence="18" id="KW-0812">Transmembrane</keyword>
<dbReference type="GO" id="GO:0000122">
    <property type="term" value="P:negative regulation of transcription by RNA polymerase II"/>
    <property type="evidence" value="ECO:0007669"/>
    <property type="project" value="UniProtKB-ARBA"/>
</dbReference>
<dbReference type="InterPro" id="IPR034076">
    <property type="entry name" value="R3H_NF-X1"/>
</dbReference>
<comment type="similarity">
    <text evidence="2">Belongs to the NFX1 family.</text>
</comment>
<keyword evidence="18" id="KW-1133">Transmembrane helix</keyword>
<feature type="region of interest" description="Disordered" evidence="17">
    <location>
        <begin position="573"/>
        <end position="606"/>
    </location>
</feature>
<protein>
    <recommendedName>
        <fullName evidence="15">Transcriptional repressor NF-X1</fullName>
    </recommendedName>
    <alternativeName>
        <fullName evidence="16">Nuclear transcription factor, X box-binding protein 1</fullName>
    </alternativeName>
</protein>
<keyword evidence="11" id="KW-0805">Transcription regulation</keyword>
<evidence type="ECO:0000256" key="16">
    <source>
        <dbReference type="ARBA" id="ARBA00078536"/>
    </source>
</evidence>
<keyword evidence="9" id="KW-0833">Ubl conjugation pathway</keyword>
<evidence type="ECO:0000256" key="18">
    <source>
        <dbReference type="SAM" id="Phobius"/>
    </source>
</evidence>
<dbReference type="InterPro" id="IPR027917">
    <property type="entry name" value="MITRAC7/Phoenixin"/>
</dbReference>
<dbReference type="GO" id="GO:0008270">
    <property type="term" value="F:zinc ion binding"/>
    <property type="evidence" value="ECO:0007669"/>
    <property type="project" value="UniProtKB-KW"/>
</dbReference>
<evidence type="ECO:0000256" key="4">
    <source>
        <dbReference type="ARBA" id="ARBA00022553"/>
    </source>
</evidence>
<proteinExistence type="inferred from homology"/>
<keyword evidence="8" id="KW-0863">Zinc-finger</keyword>